<protein>
    <recommendedName>
        <fullName evidence="1">RNase H type-1 domain-containing protein</fullName>
    </recommendedName>
</protein>
<dbReference type="GO" id="GO:0004523">
    <property type="term" value="F:RNA-DNA hybrid ribonuclease activity"/>
    <property type="evidence" value="ECO:0007669"/>
    <property type="project" value="InterPro"/>
</dbReference>
<feature type="domain" description="RNase H type-1" evidence="1">
    <location>
        <begin position="45"/>
        <end position="121"/>
    </location>
</feature>
<dbReference type="InterPro" id="IPR052929">
    <property type="entry name" value="RNase_H-like_EbsB-rel"/>
</dbReference>
<evidence type="ECO:0000313" key="3">
    <source>
        <dbReference type="Proteomes" id="UP000593578"/>
    </source>
</evidence>
<evidence type="ECO:0000259" key="1">
    <source>
        <dbReference type="Pfam" id="PF13456"/>
    </source>
</evidence>
<dbReference type="EMBL" id="JABEZZ010000010">
    <property type="protein sequence ID" value="MBA0597158.1"/>
    <property type="molecule type" value="Genomic_DNA"/>
</dbReference>
<name>A0A7J8Q6T7_GOSRA</name>
<evidence type="ECO:0000313" key="2">
    <source>
        <dbReference type="EMBL" id="MBA0597158.1"/>
    </source>
</evidence>
<comment type="caution">
    <text evidence="2">The sequence shown here is derived from an EMBL/GenBank/DDBJ whole genome shotgun (WGS) entry which is preliminary data.</text>
</comment>
<organism evidence="2 3">
    <name type="scientific">Gossypium raimondii</name>
    <name type="common">Peruvian cotton</name>
    <name type="synonym">Gossypium klotzschianum subsp. raimondii</name>
    <dbReference type="NCBI Taxonomy" id="29730"/>
    <lineage>
        <taxon>Eukaryota</taxon>
        <taxon>Viridiplantae</taxon>
        <taxon>Streptophyta</taxon>
        <taxon>Embryophyta</taxon>
        <taxon>Tracheophyta</taxon>
        <taxon>Spermatophyta</taxon>
        <taxon>Magnoliopsida</taxon>
        <taxon>eudicotyledons</taxon>
        <taxon>Gunneridae</taxon>
        <taxon>Pentapetalae</taxon>
        <taxon>rosids</taxon>
        <taxon>malvids</taxon>
        <taxon>Malvales</taxon>
        <taxon>Malvaceae</taxon>
        <taxon>Malvoideae</taxon>
        <taxon>Gossypium</taxon>
    </lineage>
</organism>
<dbReference type="PANTHER" id="PTHR47074">
    <property type="entry name" value="BNAC02G40300D PROTEIN"/>
    <property type="match status" value="1"/>
</dbReference>
<dbReference type="AlphaFoldDB" id="A0A7J8Q6T7"/>
<sequence>MERALTLLSTMWFFRNRLCWKNEQSTASQHWSRPAAGWLKCNTETICFHETGNMGLAALLRDDHGVFIHGMQCQIEYLVEPRIAEAMSIKEALSWLKDLQKGYIILESYCLDVLNALNLHTHYLSEFGYVLPMNSTD</sequence>
<accession>A0A7J8Q6T7</accession>
<proteinExistence type="predicted"/>
<dbReference type="Proteomes" id="UP000593578">
    <property type="component" value="Unassembled WGS sequence"/>
</dbReference>
<dbReference type="PANTHER" id="PTHR47074:SF11">
    <property type="entry name" value="REVERSE TRANSCRIPTASE-LIKE PROTEIN"/>
    <property type="match status" value="1"/>
</dbReference>
<gene>
    <name evidence="2" type="ORF">Gorai_006973</name>
</gene>
<dbReference type="InterPro" id="IPR002156">
    <property type="entry name" value="RNaseH_domain"/>
</dbReference>
<dbReference type="GO" id="GO:0003676">
    <property type="term" value="F:nucleic acid binding"/>
    <property type="evidence" value="ECO:0007669"/>
    <property type="project" value="InterPro"/>
</dbReference>
<feature type="non-terminal residue" evidence="2">
    <location>
        <position position="1"/>
    </location>
</feature>
<dbReference type="Pfam" id="PF13456">
    <property type="entry name" value="RVT_3"/>
    <property type="match status" value="1"/>
</dbReference>
<reference evidence="2 3" key="1">
    <citation type="journal article" date="2019" name="Genome Biol. Evol.">
        <title>Insights into the evolution of the New World diploid cottons (Gossypium, subgenus Houzingenia) based on genome sequencing.</title>
        <authorList>
            <person name="Grover C.E."/>
            <person name="Arick M.A. 2nd"/>
            <person name="Thrash A."/>
            <person name="Conover J.L."/>
            <person name="Sanders W.S."/>
            <person name="Peterson D.G."/>
            <person name="Frelichowski J.E."/>
            <person name="Scheffler J.A."/>
            <person name="Scheffler B.E."/>
            <person name="Wendel J.F."/>
        </authorList>
    </citation>
    <scope>NUCLEOTIDE SEQUENCE [LARGE SCALE GENOMIC DNA]</scope>
    <source>
        <strain evidence="2">8</strain>
        <tissue evidence="2">Leaf</tissue>
    </source>
</reference>